<gene>
    <name evidence="1" type="ORF">Tci_028108</name>
</gene>
<keyword evidence="1" id="KW-0378">Hydrolase</keyword>
<dbReference type="GO" id="GO:0016787">
    <property type="term" value="F:hydrolase activity"/>
    <property type="evidence" value="ECO:0007669"/>
    <property type="project" value="UniProtKB-KW"/>
</dbReference>
<reference evidence="1" key="1">
    <citation type="journal article" date="2019" name="Sci. Rep.">
        <title>Draft genome of Tanacetum cinerariifolium, the natural source of mosquito coil.</title>
        <authorList>
            <person name="Yamashiro T."/>
            <person name="Shiraishi A."/>
            <person name="Satake H."/>
            <person name="Nakayama K."/>
        </authorList>
    </citation>
    <scope>NUCLEOTIDE SEQUENCE</scope>
</reference>
<accession>A0A6L2L508</accession>
<evidence type="ECO:0000313" key="1">
    <source>
        <dbReference type="EMBL" id="GEU56130.1"/>
    </source>
</evidence>
<proteinExistence type="predicted"/>
<dbReference type="AlphaFoldDB" id="A0A6L2L508"/>
<sequence>MKPILMAWIQHSVSPIGTLVLTIGKQQGLPPICFKKVLLRASFFKSEPLSNLKWYDFCFREVLPDRVVNSVNELELVLNSAPKANTLVLVSIYRSPETFIRKLLCHFERLNVRNYILMGSDYSDSLLDLSRLDFDVGERLRLLFARSSGSGIWTNHFVNEIVRVPESNLSNDEDGFGFWAGKLLEKCYKGSTRQGSVLKLTRVTIMEPR</sequence>
<protein>
    <submittedName>
        <fullName evidence="1">Ubiquitin carboxyl-terminal hydrolase</fullName>
    </submittedName>
</protein>
<dbReference type="EMBL" id="BKCJ010003612">
    <property type="protein sequence ID" value="GEU56130.1"/>
    <property type="molecule type" value="Genomic_DNA"/>
</dbReference>
<organism evidence="1">
    <name type="scientific">Tanacetum cinerariifolium</name>
    <name type="common">Dalmatian daisy</name>
    <name type="synonym">Chrysanthemum cinerariifolium</name>
    <dbReference type="NCBI Taxonomy" id="118510"/>
    <lineage>
        <taxon>Eukaryota</taxon>
        <taxon>Viridiplantae</taxon>
        <taxon>Streptophyta</taxon>
        <taxon>Embryophyta</taxon>
        <taxon>Tracheophyta</taxon>
        <taxon>Spermatophyta</taxon>
        <taxon>Magnoliopsida</taxon>
        <taxon>eudicotyledons</taxon>
        <taxon>Gunneridae</taxon>
        <taxon>Pentapetalae</taxon>
        <taxon>asterids</taxon>
        <taxon>campanulids</taxon>
        <taxon>Asterales</taxon>
        <taxon>Asteraceae</taxon>
        <taxon>Asteroideae</taxon>
        <taxon>Anthemideae</taxon>
        <taxon>Anthemidinae</taxon>
        <taxon>Tanacetum</taxon>
    </lineage>
</organism>
<comment type="caution">
    <text evidence="1">The sequence shown here is derived from an EMBL/GenBank/DDBJ whole genome shotgun (WGS) entry which is preliminary data.</text>
</comment>
<name>A0A6L2L508_TANCI</name>